<comment type="caution">
    <text evidence="3">The sequence shown here is derived from an EMBL/GenBank/DDBJ whole genome shotgun (WGS) entry which is preliminary data.</text>
</comment>
<feature type="region of interest" description="Disordered" evidence="1">
    <location>
        <begin position="97"/>
        <end position="246"/>
    </location>
</feature>
<name>A0A403CSA3_ECOLX</name>
<organism evidence="3">
    <name type="scientific">Escherichia coli</name>
    <dbReference type="NCBI Taxonomy" id="562"/>
    <lineage>
        <taxon>Bacteria</taxon>
        <taxon>Pseudomonadati</taxon>
        <taxon>Pseudomonadota</taxon>
        <taxon>Gammaproteobacteria</taxon>
        <taxon>Enterobacterales</taxon>
        <taxon>Enterobacteriaceae</taxon>
        <taxon>Escherichia</taxon>
    </lineage>
</organism>
<accession>A0A403CSA3</accession>
<sequence length="752" mass="78738">SENPDEAGRYSMDVEYGQYSVTLLVEGFPPSHAGTITVYEGSRPGTLNDFLGAMTEDDVMPEALRRFEAMVEEVARNAEAASQSAAAAKKSETAAASSKNAAKTSETNAANSAQAAATSQTASANSATAAKKSETNAKNSETAAKTSETNAKSSQTAAKTSETNAKTSETAAKSSQAAAAESESAAAGSATSAAGSATAAANSQKAAKTSETNAKSSQTAAKTSETNAKASETAAKNSQDAAAQSESAAAGSASAAAASATASANSQKAAKTSETNAKVSETAAANSAKASAASQTAAKASEDAAREYASQAAEPYKYVLQPLPDVWIPFNDSLDMITGFSPSYKKIVIGDDEITMPGDKVVKFKRASKATYINKSGVLTEATIDEPRFERDGLLIEGQRTNFFPNSTDPSKWNKSTSLDVTETGTDSFGFNYGRFVVQDSIVGTSKAHTIIGLYSSTGGVDTSGDEKYVTISCRVKSEVDNIDVRILFEHYDGEVRTSIGTASLNLTTRIISKTGQTSRVTARSVKDDATGWIFFEATLKADTTENTVGGFVQYSPDTGQMVASGDCLDVTTPQIEAGTGASSFIVTGAAPVTRASDIVTVPIKNNLYNLPFTVLCEVHKNWYKTPNAAPRVFDTGGYQTGAAIILGFGRSTDYDGFPYCDIGGANRRINENASLEKMVMGMRVKSDQSTCAVSNGRISSETKTTWSCIQNSAIIRIGGQTTAGLRHLFGHVRNFRIWHKALTDAQVGELI</sequence>
<feature type="compositionally biased region" description="Low complexity" evidence="1">
    <location>
        <begin position="97"/>
        <end position="130"/>
    </location>
</feature>
<feature type="compositionally biased region" description="Low complexity" evidence="1">
    <location>
        <begin position="160"/>
        <end position="210"/>
    </location>
</feature>
<feature type="compositionally biased region" description="Polar residues" evidence="1">
    <location>
        <begin position="211"/>
        <end position="237"/>
    </location>
</feature>
<dbReference type="Pfam" id="PF08400">
    <property type="entry name" value="phage_tail_N"/>
    <property type="match status" value="1"/>
</dbReference>
<feature type="domain" description="Lambda-like tail fibre protein N-terminal" evidence="2">
    <location>
        <begin position="1"/>
        <end position="92"/>
    </location>
</feature>
<dbReference type="EMBL" id="RTJF01000001">
    <property type="protein sequence ID" value="MJL91168.1"/>
    <property type="molecule type" value="Genomic_DNA"/>
</dbReference>
<dbReference type="PANTHER" id="PTHR12239">
    <property type="entry name" value="PROTEIN CBG20215-RELATED"/>
    <property type="match status" value="1"/>
</dbReference>
<evidence type="ECO:0000313" key="3">
    <source>
        <dbReference type="EMBL" id="MJL91168.1"/>
    </source>
</evidence>
<dbReference type="InterPro" id="IPR013609">
    <property type="entry name" value="Stf-like_N"/>
</dbReference>
<evidence type="ECO:0000259" key="2">
    <source>
        <dbReference type="Pfam" id="PF08400"/>
    </source>
</evidence>
<proteinExistence type="predicted"/>
<dbReference type="InterPro" id="IPR052293">
    <property type="entry name" value="SRRP"/>
</dbReference>
<dbReference type="Proteomes" id="UP000885382">
    <property type="component" value="Unassembled WGS sequence"/>
</dbReference>
<reference evidence="3" key="1">
    <citation type="submission" date="2018-06" db="EMBL/GenBank/DDBJ databases">
        <authorList>
            <person name="Ashton P.M."/>
            <person name="Dallman T."/>
            <person name="Nair S."/>
            <person name="De Pinna E."/>
            <person name="Peters T."/>
            <person name="Grant K."/>
        </authorList>
    </citation>
    <scope>NUCLEOTIDE SEQUENCE [LARGE SCALE GENOMIC DNA]</scope>
    <source>
        <strain evidence="3">462023</strain>
    </source>
</reference>
<feature type="compositionally biased region" description="Polar residues" evidence="1">
    <location>
        <begin position="136"/>
        <end position="159"/>
    </location>
</feature>
<protein>
    <submittedName>
        <fullName evidence="3">Phage tail protein</fullName>
    </submittedName>
</protein>
<gene>
    <name evidence="3" type="ORF">DNX30_00005</name>
</gene>
<dbReference type="AlphaFoldDB" id="A0A403CSA3"/>
<dbReference type="PANTHER" id="PTHR12239:SF41">
    <property type="entry name" value="MEMBRANE ASSOCIATED PROTEIN, PUTATIVE-RELATED"/>
    <property type="match status" value="1"/>
</dbReference>
<feature type="non-terminal residue" evidence="3">
    <location>
        <position position="1"/>
    </location>
</feature>
<evidence type="ECO:0000256" key="1">
    <source>
        <dbReference type="SAM" id="MobiDB-lite"/>
    </source>
</evidence>